<feature type="domain" description="DUF1842" evidence="1">
    <location>
        <begin position="10"/>
        <end position="124"/>
    </location>
</feature>
<dbReference type="EMBL" id="JAEMNX010000003">
    <property type="protein sequence ID" value="MBJ7537279.1"/>
    <property type="molecule type" value="Genomic_DNA"/>
</dbReference>
<dbReference type="Proteomes" id="UP000628710">
    <property type="component" value="Unassembled WGS sequence"/>
</dbReference>
<comment type="caution">
    <text evidence="2">The sequence shown here is derived from an EMBL/GenBank/DDBJ whole genome shotgun (WGS) entry which is preliminary data.</text>
</comment>
<accession>A0A934MVP6</accession>
<sequence length="150" mass="16763">MDVESQRTDIFHITYESQREIAGKPTLKLNLWVDTVDKQVMGVGQVFESASSPVTVLSDVSGGWFRRVNMAFPHILLVAEGHESSALLPNDESASGLNLRMRVSLGTDWRSGVVHFEYMSNRYWHTVIGERITVNLGALHKQLQGATQAH</sequence>
<dbReference type="RefSeq" id="WP_199467411.1">
    <property type="nucleotide sequence ID" value="NZ_JAEMNX010000003.1"/>
</dbReference>
<dbReference type="Pfam" id="PF08896">
    <property type="entry name" value="DUF1842"/>
    <property type="match status" value="1"/>
</dbReference>
<evidence type="ECO:0000313" key="3">
    <source>
        <dbReference type="Proteomes" id="UP000628710"/>
    </source>
</evidence>
<dbReference type="InterPro" id="IPR014992">
    <property type="entry name" value="DUF1842"/>
</dbReference>
<dbReference type="AlphaFoldDB" id="A0A934MVP6"/>
<evidence type="ECO:0000259" key="1">
    <source>
        <dbReference type="Pfam" id="PF08896"/>
    </source>
</evidence>
<reference evidence="2" key="1">
    <citation type="submission" date="2020-12" db="EMBL/GenBank/DDBJ databases">
        <title>Marinomonas arctica sp. nov., a psychrotolerant bacterium isolated from the Arctic.</title>
        <authorList>
            <person name="Zhang Y."/>
        </authorList>
    </citation>
    <scope>NUCLEOTIDE SEQUENCE</scope>
    <source>
        <strain evidence="2">C1424</strain>
    </source>
</reference>
<evidence type="ECO:0000313" key="2">
    <source>
        <dbReference type="EMBL" id="MBJ7537279.1"/>
    </source>
</evidence>
<gene>
    <name evidence="2" type="ORF">I8J31_06250</name>
</gene>
<keyword evidence="3" id="KW-1185">Reference proteome</keyword>
<protein>
    <submittedName>
        <fullName evidence="2">DUF1842 domain-containing protein</fullName>
    </submittedName>
</protein>
<proteinExistence type="predicted"/>
<organism evidence="2 3">
    <name type="scientific">Marinomonas transparens</name>
    <dbReference type="NCBI Taxonomy" id="2795388"/>
    <lineage>
        <taxon>Bacteria</taxon>
        <taxon>Pseudomonadati</taxon>
        <taxon>Pseudomonadota</taxon>
        <taxon>Gammaproteobacteria</taxon>
        <taxon>Oceanospirillales</taxon>
        <taxon>Oceanospirillaceae</taxon>
        <taxon>Marinomonas</taxon>
    </lineage>
</organism>
<name>A0A934MVP6_9GAMM</name>